<reference evidence="1" key="1">
    <citation type="submission" date="2023-03" db="EMBL/GenBank/DDBJ databases">
        <title>Massive genome expansion in bonnet fungi (Mycena s.s.) driven by repeated elements and novel gene families across ecological guilds.</title>
        <authorList>
            <consortium name="Lawrence Berkeley National Laboratory"/>
            <person name="Harder C.B."/>
            <person name="Miyauchi S."/>
            <person name="Viragh M."/>
            <person name="Kuo A."/>
            <person name="Thoen E."/>
            <person name="Andreopoulos B."/>
            <person name="Lu D."/>
            <person name="Skrede I."/>
            <person name="Drula E."/>
            <person name="Henrissat B."/>
            <person name="Morin E."/>
            <person name="Kohler A."/>
            <person name="Barry K."/>
            <person name="LaButti K."/>
            <person name="Morin E."/>
            <person name="Salamov A."/>
            <person name="Lipzen A."/>
            <person name="Mereny Z."/>
            <person name="Hegedus B."/>
            <person name="Baldrian P."/>
            <person name="Stursova M."/>
            <person name="Weitz H."/>
            <person name="Taylor A."/>
            <person name="Grigoriev I.V."/>
            <person name="Nagy L.G."/>
            <person name="Martin F."/>
            <person name="Kauserud H."/>
        </authorList>
    </citation>
    <scope>NUCLEOTIDE SEQUENCE</scope>
    <source>
        <strain evidence="1">CBHHK188m</strain>
    </source>
</reference>
<dbReference type="EMBL" id="JARJLG010000107">
    <property type="protein sequence ID" value="KAJ7744429.1"/>
    <property type="molecule type" value="Genomic_DNA"/>
</dbReference>
<dbReference type="AlphaFoldDB" id="A0AAD7N3T0"/>
<protein>
    <submittedName>
        <fullName evidence="1">Uncharacterized protein</fullName>
    </submittedName>
</protein>
<name>A0AAD7N3T0_9AGAR</name>
<evidence type="ECO:0000313" key="1">
    <source>
        <dbReference type="EMBL" id="KAJ7744429.1"/>
    </source>
</evidence>
<organism evidence="1 2">
    <name type="scientific">Mycena maculata</name>
    <dbReference type="NCBI Taxonomy" id="230809"/>
    <lineage>
        <taxon>Eukaryota</taxon>
        <taxon>Fungi</taxon>
        <taxon>Dikarya</taxon>
        <taxon>Basidiomycota</taxon>
        <taxon>Agaricomycotina</taxon>
        <taxon>Agaricomycetes</taxon>
        <taxon>Agaricomycetidae</taxon>
        <taxon>Agaricales</taxon>
        <taxon>Marasmiineae</taxon>
        <taxon>Mycenaceae</taxon>
        <taxon>Mycena</taxon>
    </lineage>
</organism>
<evidence type="ECO:0000313" key="2">
    <source>
        <dbReference type="Proteomes" id="UP001215280"/>
    </source>
</evidence>
<dbReference type="Proteomes" id="UP001215280">
    <property type="component" value="Unassembled WGS sequence"/>
</dbReference>
<proteinExistence type="predicted"/>
<comment type="caution">
    <text evidence="1">The sequence shown here is derived from an EMBL/GenBank/DDBJ whole genome shotgun (WGS) entry which is preliminary data.</text>
</comment>
<accession>A0AAD7N3T0</accession>
<sequence>MPRKCRTPDEVLDRQAQASWAYRQRNKDAVNAKARLRMQVNLQTASHEVQLKAAAQARKYRQAYNEHVLLHFETDPTRNARTATRRKLSILKGREIIRSVSDFSRYDIMVSGKSAAFNIQACLRATCSPIFVRIGWGLGLNCRGRYRISDLISIIQNLRNPPTFERETIQILNNAAVHTRTVGAK</sequence>
<gene>
    <name evidence="1" type="ORF">DFH07DRAFT_777008</name>
</gene>
<keyword evidence="2" id="KW-1185">Reference proteome</keyword>